<keyword evidence="13 19" id="KW-0249">Electron transport</keyword>
<keyword evidence="12 19" id="KW-0375">Hydrogen ion transport</keyword>
<dbReference type="Gene3D" id="6.10.280.130">
    <property type="match status" value="1"/>
</dbReference>
<keyword evidence="14 23" id="KW-1133">Transmembrane helix</keyword>
<keyword evidence="26" id="KW-1185">Reference proteome</keyword>
<feature type="region of interest" description="Disordered" evidence="22">
    <location>
        <begin position="1"/>
        <end position="20"/>
    </location>
</feature>
<dbReference type="PIRSF" id="PIRSF000006">
    <property type="entry name" value="Cbb3-Cox_fixP"/>
    <property type="match status" value="1"/>
</dbReference>
<evidence type="ECO:0000259" key="24">
    <source>
        <dbReference type="PROSITE" id="PS51007"/>
    </source>
</evidence>
<dbReference type="GO" id="GO:0005886">
    <property type="term" value="C:plasma membrane"/>
    <property type="evidence" value="ECO:0007669"/>
    <property type="project" value="UniProtKB-SubCell"/>
</dbReference>
<dbReference type="InterPro" id="IPR032858">
    <property type="entry name" value="CcoP_N"/>
</dbReference>
<evidence type="ECO:0000256" key="2">
    <source>
        <dbReference type="ARBA" id="ARBA00004673"/>
    </source>
</evidence>
<comment type="subunit">
    <text evidence="19">Component of the cbb3-type cytochrome c oxidase.</text>
</comment>
<keyword evidence="7 19" id="KW-0349">Heme</keyword>
<dbReference type="InterPro" id="IPR004678">
    <property type="entry name" value="Cyt_c_oxidase_cbb3_su3"/>
</dbReference>
<evidence type="ECO:0000256" key="9">
    <source>
        <dbReference type="ARBA" id="ARBA00022692"/>
    </source>
</evidence>
<feature type="binding site" description="axial binding residue" evidence="20">
    <location>
        <position position="208"/>
    </location>
    <ligand>
        <name>heme c</name>
        <dbReference type="ChEBI" id="CHEBI:61717"/>
        <label>2</label>
    </ligand>
    <ligandPart>
        <name>Fe</name>
        <dbReference type="ChEBI" id="CHEBI:18248"/>
    </ligandPart>
</feature>
<name>A0A369WTB1_9GAMM</name>
<organism evidence="25 26">
    <name type="scientific">Motiliproteus coralliicola</name>
    <dbReference type="NCBI Taxonomy" id="2283196"/>
    <lineage>
        <taxon>Bacteria</taxon>
        <taxon>Pseudomonadati</taxon>
        <taxon>Pseudomonadota</taxon>
        <taxon>Gammaproteobacteria</taxon>
        <taxon>Oceanospirillales</taxon>
        <taxon>Oceanospirillaceae</taxon>
        <taxon>Motiliproteus</taxon>
    </lineage>
</organism>
<gene>
    <name evidence="25" type="primary">ccoP</name>
    <name evidence="25" type="ORF">DV711_01535</name>
</gene>
<dbReference type="Pfam" id="PF14715">
    <property type="entry name" value="FixP_N"/>
    <property type="match status" value="1"/>
</dbReference>
<comment type="cofactor">
    <cofactor evidence="19 21">
        <name>heme c</name>
        <dbReference type="ChEBI" id="CHEBI:61717"/>
    </cofactor>
    <text evidence="19 21">Binds 2 heme C groups per subunit.</text>
</comment>
<dbReference type="Gene3D" id="1.10.760.10">
    <property type="entry name" value="Cytochrome c-like domain"/>
    <property type="match status" value="2"/>
</dbReference>
<dbReference type="GO" id="GO:1902600">
    <property type="term" value="P:proton transmembrane transport"/>
    <property type="evidence" value="ECO:0007669"/>
    <property type="project" value="UniProtKB-KW"/>
</dbReference>
<evidence type="ECO:0000256" key="6">
    <source>
        <dbReference type="ARBA" id="ARBA00022519"/>
    </source>
</evidence>
<keyword evidence="9 23" id="KW-0812">Transmembrane</keyword>
<reference evidence="25 26" key="1">
    <citation type="submission" date="2018-07" db="EMBL/GenBank/DDBJ databases">
        <title>Motiliproteus coralliicola sp. nov., a bacterium isolated from Coral.</title>
        <authorList>
            <person name="Wang G."/>
        </authorList>
    </citation>
    <scope>NUCLEOTIDE SEQUENCE [LARGE SCALE GENOMIC DNA]</scope>
    <source>
        <strain evidence="25 26">C34</strain>
    </source>
</reference>
<evidence type="ECO:0000256" key="15">
    <source>
        <dbReference type="ARBA" id="ARBA00023002"/>
    </source>
</evidence>
<keyword evidence="15 19" id="KW-0560">Oxidoreductase</keyword>
<evidence type="ECO:0000256" key="7">
    <source>
        <dbReference type="ARBA" id="ARBA00022617"/>
    </source>
</evidence>
<dbReference type="SUPFAM" id="SSF46626">
    <property type="entry name" value="Cytochrome c"/>
    <property type="match status" value="2"/>
</dbReference>
<dbReference type="PANTHER" id="PTHR33751:SF1">
    <property type="entry name" value="CBB3-TYPE CYTOCHROME C OXIDASE SUBUNIT FIXP"/>
    <property type="match status" value="1"/>
</dbReference>
<dbReference type="Pfam" id="PF13442">
    <property type="entry name" value="Cytochrome_CBB3"/>
    <property type="match status" value="2"/>
</dbReference>
<evidence type="ECO:0000256" key="22">
    <source>
        <dbReference type="SAM" id="MobiDB-lite"/>
    </source>
</evidence>
<feature type="binding site" description="axial binding residue" evidence="20">
    <location>
        <position position="125"/>
    </location>
    <ligand>
        <name>heme c</name>
        <dbReference type="ChEBI" id="CHEBI:61717"/>
        <label>1</label>
    </ligand>
    <ligandPart>
        <name>Fe</name>
        <dbReference type="ChEBI" id="CHEBI:18248"/>
    </ligandPart>
</feature>
<keyword evidence="10 19" id="KW-0479">Metal-binding</keyword>
<dbReference type="GO" id="GO:0020037">
    <property type="term" value="F:heme binding"/>
    <property type="evidence" value="ECO:0007669"/>
    <property type="project" value="InterPro"/>
</dbReference>
<keyword evidence="18 19" id="KW-0472">Membrane</keyword>
<feature type="domain" description="Cytochrome c" evidence="24">
    <location>
        <begin position="108"/>
        <end position="187"/>
    </location>
</feature>
<evidence type="ECO:0000256" key="21">
    <source>
        <dbReference type="PIRSR" id="PIRSR000006-2"/>
    </source>
</evidence>
<evidence type="ECO:0000256" key="23">
    <source>
        <dbReference type="SAM" id="Phobius"/>
    </source>
</evidence>
<dbReference type="NCBIfam" id="TIGR00782">
    <property type="entry name" value="ccoP"/>
    <property type="match status" value="1"/>
</dbReference>
<dbReference type="InterPro" id="IPR050597">
    <property type="entry name" value="Cytochrome_c_Oxidase_Subunit"/>
</dbReference>
<feature type="binding site" description="axial binding residue" evidence="20">
    <location>
        <position position="260"/>
    </location>
    <ligand>
        <name>heme c</name>
        <dbReference type="ChEBI" id="CHEBI:61717"/>
        <label>1</label>
    </ligand>
    <ligandPart>
        <name>Fe</name>
        <dbReference type="ChEBI" id="CHEBI:18248"/>
    </ligandPart>
</feature>
<comment type="pathway">
    <text evidence="2 19">Energy metabolism; oxidative phosphorylation.</text>
</comment>
<feature type="transmembrane region" description="Helical" evidence="23">
    <location>
        <begin position="32"/>
        <end position="54"/>
    </location>
</feature>
<dbReference type="PANTHER" id="PTHR33751">
    <property type="entry name" value="CBB3-TYPE CYTOCHROME C OXIDASE SUBUNIT FIXP"/>
    <property type="match status" value="1"/>
</dbReference>
<keyword evidence="16 19" id="KW-0408">Iron</keyword>
<dbReference type="EMBL" id="QQOH01000001">
    <property type="protein sequence ID" value="RDE24299.1"/>
    <property type="molecule type" value="Genomic_DNA"/>
</dbReference>
<keyword evidence="6 19" id="KW-0997">Cell inner membrane</keyword>
<dbReference type="InterPro" id="IPR038414">
    <property type="entry name" value="CcoP_N_sf"/>
</dbReference>
<evidence type="ECO:0000256" key="13">
    <source>
        <dbReference type="ARBA" id="ARBA00022982"/>
    </source>
</evidence>
<dbReference type="GO" id="GO:0016491">
    <property type="term" value="F:oxidoreductase activity"/>
    <property type="evidence" value="ECO:0007669"/>
    <property type="project" value="UniProtKB-KW"/>
</dbReference>
<evidence type="ECO:0000256" key="11">
    <source>
        <dbReference type="ARBA" id="ARBA00022737"/>
    </source>
</evidence>
<evidence type="ECO:0000256" key="10">
    <source>
        <dbReference type="ARBA" id="ARBA00022723"/>
    </source>
</evidence>
<feature type="binding site" description="covalent" evidence="21">
    <location>
        <position position="207"/>
    </location>
    <ligand>
        <name>heme c</name>
        <dbReference type="ChEBI" id="CHEBI:61717"/>
        <label>2</label>
    </ligand>
</feature>
<comment type="similarity">
    <text evidence="3 19">Belongs to the CcoP / FixP family.</text>
</comment>
<evidence type="ECO:0000256" key="8">
    <source>
        <dbReference type="ARBA" id="ARBA00022660"/>
    </source>
</evidence>
<keyword evidence="8 19" id="KW-0679">Respiratory chain</keyword>
<keyword evidence="5 19" id="KW-1003">Cell membrane</keyword>
<dbReference type="OrthoDB" id="9811281at2"/>
<evidence type="ECO:0000313" key="26">
    <source>
        <dbReference type="Proteomes" id="UP000253769"/>
    </source>
</evidence>
<feature type="binding site" description="axial binding residue" evidence="20">
    <location>
        <position position="164"/>
    </location>
    <ligand>
        <name>heme c</name>
        <dbReference type="ChEBI" id="CHEBI:61717"/>
        <label>2</label>
    </ligand>
    <ligandPart>
        <name>Fe</name>
        <dbReference type="ChEBI" id="CHEBI:18248"/>
    </ligandPart>
</feature>
<evidence type="ECO:0000256" key="16">
    <source>
        <dbReference type="ARBA" id="ARBA00023004"/>
    </source>
</evidence>
<feature type="binding site" description="covalent" evidence="21">
    <location>
        <position position="121"/>
    </location>
    <ligand>
        <name>heme c</name>
        <dbReference type="ChEBI" id="CHEBI:61717"/>
        <label>1</label>
    </ligand>
</feature>
<protein>
    <recommendedName>
        <fullName evidence="19">Cbb3-type cytochrome c oxidase subunit</fullName>
    </recommendedName>
</protein>
<dbReference type="AlphaFoldDB" id="A0A369WTB1"/>
<dbReference type="GO" id="GO:0006119">
    <property type="term" value="P:oxidative phosphorylation"/>
    <property type="evidence" value="ECO:0007669"/>
    <property type="project" value="UniProtKB-UniPathway"/>
</dbReference>
<comment type="function">
    <text evidence="19">C-type cytochrome. Part of the cbb3-type cytochrome c oxidase complex.</text>
</comment>
<comment type="subcellular location">
    <subcellularLocation>
        <location evidence="1 19">Cell inner membrane</location>
    </subcellularLocation>
</comment>
<keyword evidence="17 19" id="KW-0406">Ion transport</keyword>
<evidence type="ECO:0000256" key="19">
    <source>
        <dbReference type="PIRNR" id="PIRNR000006"/>
    </source>
</evidence>
<keyword evidence="11" id="KW-0677">Repeat</keyword>
<evidence type="ECO:0000256" key="14">
    <source>
        <dbReference type="ARBA" id="ARBA00022989"/>
    </source>
</evidence>
<evidence type="ECO:0000256" key="4">
    <source>
        <dbReference type="ARBA" id="ARBA00022448"/>
    </source>
</evidence>
<proteinExistence type="inferred from homology"/>
<feature type="binding site" description="covalent" evidence="21">
    <location>
        <position position="124"/>
    </location>
    <ligand>
        <name>heme c</name>
        <dbReference type="ChEBI" id="CHEBI:61717"/>
        <label>1</label>
    </ligand>
</feature>
<dbReference type="PROSITE" id="PS51007">
    <property type="entry name" value="CYTC"/>
    <property type="match status" value="2"/>
</dbReference>
<dbReference type="InterPro" id="IPR009056">
    <property type="entry name" value="Cyt_c-like_dom"/>
</dbReference>
<dbReference type="Proteomes" id="UP000253769">
    <property type="component" value="Unassembled WGS sequence"/>
</dbReference>
<evidence type="ECO:0000256" key="12">
    <source>
        <dbReference type="ARBA" id="ARBA00022781"/>
    </source>
</evidence>
<dbReference type="RefSeq" id="WP_114693884.1">
    <property type="nucleotide sequence ID" value="NZ_QQOH01000001.1"/>
</dbReference>
<evidence type="ECO:0000313" key="25">
    <source>
        <dbReference type="EMBL" id="RDE24299.1"/>
    </source>
</evidence>
<feature type="domain" description="Cytochrome c" evidence="24">
    <location>
        <begin position="190"/>
        <end position="283"/>
    </location>
</feature>
<dbReference type="PRINTS" id="PR00605">
    <property type="entry name" value="CYTCHROMECIC"/>
</dbReference>
<evidence type="ECO:0000256" key="18">
    <source>
        <dbReference type="ARBA" id="ARBA00023136"/>
    </source>
</evidence>
<dbReference type="InterPro" id="IPR008168">
    <property type="entry name" value="Cyt_C_IC"/>
</dbReference>
<dbReference type="GO" id="GO:0009055">
    <property type="term" value="F:electron transfer activity"/>
    <property type="evidence" value="ECO:0007669"/>
    <property type="project" value="InterPro"/>
</dbReference>
<dbReference type="InterPro" id="IPR036909">
    <property type="entry name" value="Cyt_c-like_dom_sf"/>
</dbReference>
<evidence type="ECO:0000256" key="1">
    <source>
        <dbReference type="ARBA" id="ARBA00004533"/>
    </source>
</evidence>
<sequence>MADEKNPFPGENNTGHIWDDNIRELDNPVPRWWMVGFWASVLWWVAYGILYPMIPLGEDSTKGVLGWTQIGEYNDGVAEVQAVRAKFEDQIAGMTPAEILADDGLSGYATASARVLFGDNCQACHGAGGQGGPGYPVLADDNWLYGGTIEAITQTITSGRQGIMVAHGATLSDQEIDTLAQYTVDLSQGQANEAGAELYQTKGCFACHGPDAKGLQIMGSANLTDAIWRFNEDDKLASAKYTIKHGVNAANDPMTREAVMPAFSARLSDNDIKKLAVYVHKLGGGQ</sequence>
<evidence type="ECO:0000256" key="5">
    <source>
        <dbReference type="ARBA" id="ARBA00022475"/>
    </source>
</evidence>
<accession>A0A369WTB1</accession>
<evidence type="ECO:0000256" key="20">
    <source>
        <dbReference type="PIRSR" id="PIRSR000006-1"/>
    </source>
</evidence>
<evidence type="ECO:0000256" key="3">
    <source>
        <dbReference type="ARBA" id="ARBA00006113"/>
    </source>
</evidence>
<evidence type="ECO:0000256" key="17">
    <source>
        <dbReference type="ARBA" id="ARBA00023065"/>
    </source>
</evidence>
<comment type="caution">
    <text evidence="25">The sequence shown here is derived from an EMBL/GenBank/DDBJ whole genome shotgun (WGS) entry which is preliminary data.</text>
</comment>
<dbReference type="GO" id="GO:0005506">
    <property type="term" value="F:iron ion binding"/>
    <property type="evidence" value="ECO:0007669"/>
    <property type="project" value="InterPro"/>
</dbReference>
<dbReference type="UniPathway" id="UPA00705"/>
<feature type="binding site" description="covalent" evidence="21">
    <location>
        <position position="204"/>
    </location>
    <ligand>
        <name>heme c</name>
        <dbReference type="ChEBI" id="CHEBI:61717"/>
        <label>2</label>
    </ligand>
</feature>
<keyword evidence="4 19" id="KW-0813">Transport</keyword>